<evidence type="ECO:0000313" key="7">
    <source>
        <dbReference type="Proteomes" id="UP000762676"/>
    </source>
</evidence>
<evidence type="ECO:0000313" key="6">
    <source>
        <dbReference type="EMBL" id="GFS06679.1"/>
    </source>
</evidence>
<gene>
    <name evidence="6" type="ORF">ElyMa_002971000</name>
</gene>
<dbReference type="InterPro" id="IPR038581">
    <property type="entry name" value="ODC_AZ_sf"/>
</dbReference>
<evidence type="ECO:0000256" key="2">
    <source>
        <dbReference type="ARBA" id="ARBA00017712"/>
    </source>
</evidence>
<dbReference type="SUPFAM" id="SSF55729">
    <property type="entry name" value="Acyl-CoA N-acyltransferases (Nat)"/>
    <property type="match status" value="1"/>
</dbReference>
<evidence type="ECO:0000256" key="3">
    <source>
        <dbReference type="ARBA" id="ARBA00022758"/>
    </source>
</evidence>
<organism evidence="6 7">
    <name type="scientific">Elysia marginata</name>
    <dbReference type="NCBI Taxonomy" id="1093978"/>
    <lineage>
        <taxon>Eukaryota</taxon>
        <taxon>Metazoa</taxon>
        <taxon>Spiralia</taxon>
        <taxon>Lophotrochozoa</taxon>
        <taxon>Mollusca</taxon>
        <taxon>Gastropoda</taxon>
        <taxon>Heterobranchia</taxon>
        <taxon>Euthyneura</taxon>
        <taxon>Panpulmonata</taxon>
        <taxon>Sacoglossa</taxon>
        <taxon>Placobranchoidea</taxon>
        <taxon>Plakobranchidae</taxon>
        <taxon>Elysia</taxon>
    </lineage>
</organism>
<dbReference type="InterPro" id="IPR016181">
    <property type="entry name" value="Acyl_CoA_acyltransferase"/>
</dbReference>
<dbReference type="PANTHER" id="PTHR10279">
    <property type="entry name" value="ORNITHINE DECARBOXYLASE ANTIZYME"/>
    <property type="match status" value="1"/>
</dbReference>
<accession>A0AAV4I8E0</accession>
<keyword evidence="7" id="KW-1185">Reference proteome</keyword>
<keyword evidence="3" id="KW-0688">Ribosomal frameshifting</keyword>
<dbReference type="PROSITE" id="PS01337">
    <property type="entry name" value="ODC_AZ"/>
    <property type="match status" value="1"/>
</dbReference>
<protein>
    <recommendedName>
        <fullName evidence="2">Ornithine decarboxylase antizyme</fullName>
    </recommendedName>
</protein>
<dbReference type="EMBL" id="BMAT01006119">
    <property type="protein sequence ID" value="GFS06679.1"/>
    <property type="molecule type" value="Genomic_DNA"/>
</dbReference>
<dbReference type="GO" id="GO:0008073">
    <property type="term" value="F:ornithine decarboxylase inhibitor activity"/>
    <property type="evidence" value="ECO:0007669"/>
    <property type="project" value="InterPro"/>
</dbReference>
<dbReference type="GO" id="GO:0045732">
    <property type="term" value="P:positive regulation of protein catabolic process"/>
    <property type="evidence" value="ECO:0007669"/>
    <property type="project" value="TreeGrafter"/>
</dbReference>
<evidence type="ECO:0000256" key="5">
    <source>
        <dbReference type="SAM" id="MobiDB-lite"/>
    </source>
</evidence>
<proteinExistence type="inferred from homology"/>
<evidence type="ECO:0000256" key="1">
    <source>
        <dbReference type="ARBA" id="ARBA00008796"/>
    </source>
</evidence>
<evidence type="ECO:0000256" key="4">
    <source>
        <dbReference type="ARBA" id="ARBA00023052"/>
    </source>
</evidence>
<dbReference type="GO" id="GO:0005634">
    <property type="term" value="C:nucleus"/>
    <property type="evidence" value="ECO:0007669"/>
    <property type="project" value="TreeGrafter"/>
</dbReference>
<feature type="compositionally biased region" description="Acidic residues" evidence="5">
    <location>
        <begin position="220"/>
        <end position="245"/>
    </location>
</feature>
<sequence>MQFVFLEPGFATFKIKSGQQFRKARCGKRKKRRKKRCQPYIKKTSPTPSLLYLWAPGLCGGPDEPHVALECRTDLAEGNDVGVFKAPPVSADNLLNDLNNSARNKNALQVASNLTFKISPIPGLEVAWETTLINDALYVELPSGILPEGSKESLVTLLEYAEEKLKCKYVVLCFNKNRTDRVSLLRVFNFFGFQVLAPSHPLVVSPSNDLMFMAYTIERDSEEEDEEDDSEVSSSEEEEEEEEEDARNRKYQGGTDVGGRNRVPAARGWSIGGDSCVSLSSDEAGSCSDR</sequence>
<reference evidence="6 7" key="1">
    <citation type="journal article" date="2021" name="Elife">
        <title>Chloroplast acquisition without the gene transfer in kleptoplastic sea slugs, Plakobranchus ocellatus.</title>
        <authorList>
            <person name="Maeda T."/>
            <person name="Takahashi S."/>
            <person name="Yoshida T."/>
            <person name="Shimamura S."/>
            <person name="Takaki Y."/>
            <person name="Nagai Y."/>
            <person name="Toyoda A."/>
            <person name="Suzuki Y."/>
            <person name="Arimoto A."/>
            <person name="Ishii H."/>
            <person name="Satoh N."/>
            <person name="Nishiyama T."/>
            <person name="Hasebe M."/>
            <person name="Maruyama T."/>
            <person name="Minagawa J."/>
            <person name="Obokata J."/>
            <person name="Shigenobu S."/>
        </authorList>
    </citation>
    <scope>NUCLEOTIDE SEQUENCE [LARGE SCALE GENOMIC DNA]</scope>
</reference>
<dbReference type="InterPro" id="IPR002993">
    <property type="entry name" value="ODC_AZ"/>
</dbReference>
<dbReference type="GO" id="GO:0005737">
    <property type="term" value="C:cytoplasm"/>
    <property type="evidence" value="ECO:0007669"/>
    <property type="project" value="TreeGrafter"/>
</dbReference>
<dbReference type="GO" id="GO:0030976">
    <property type="term" value="F:thiamine pyrophosphate binding"/>
    <property type="evidence" value="ECO:0007669"/>
    <property type="project" value="InterPro"/>
</dbReference>
<dbReference type="GO" id="GO:0075523">
    <property type="term" value="P:viral translational frameshifting"/>
    <property type="evidence" value="ECO:0007669"/>
    <property type="project" value="UniProtKB-KW"/>
</dbReference>
<comment type="similarity">
    <text evidence="1">Belongs to the ODC antizyme family.</text>
</comment>
<dbReference type="Proteomes" id="UP000762676">
    <property type="component" value="Unassembled WGS sequence"/>
</dbReference>
<dbReference type="GO" id="GO:0000287">
    <property type="term" value="F:magnesium ion binding"/>
    <property type="evidence" value="ECO:0007669"/>
    <property type="project" value="InterPro"/>
</dbReference>
<name>A0AAV4I8E0_9GAST</name>
<dbReference type="AlphaFoldDB" id="A0AAV4I8E0"/>
<feature type="region of interest" description="Disordered" evidence="5">
    <location>
        <begin position="219"/>
        <end position="290"/>
    </location>
</feature>
<dbReference type="Gene3D" id="3.40.630.60">
    <property type="match status" value="1"/>
</dbReference>
<comment type="caution">
    <text evidence="6">The sequence shown here is derived from an EMBL/GenBank/DDBJ whole genome shotgun (WGS) entry which is preliminary data.</text>
</comment>
<keyword evidence="4" id="KW-0786">Thiamine pyrophosphate</keyword>
<dbReference type="InterPro" id="IPR000399">
    <property type="entry name" value="TPP-bd_CS"/>
</dbReference>
<dbReference type="PANTHER" id="PTHR10279:SF10">
    <property type="entry name" value="ORNITHINE DECARBOXYLASE ANTIZYME"/>
    <property type="match status" value="1"/>
</dbReference>
<dbReference type="Pfam" id="PF02100">
    <property type="entry name" value="ODC_AZ"/>
    <property type="match status" value="1"/>
</dbReference>
<dbReference type="PROSITE" id="PS00187">
    <property type="entry name" value="TPP_ENZYMES"/>
    <property type="match status" value="1"/>
</dbReference>